<feature type="transmembrane region" description="Helical" evidence="1">
    <location>
        <begin position="105"/>
        <end position="132"/>
    </location>
</feature>
<feature type="transmembrane region" description="Helical" evidence="1">
    <location>
        <begin position="60"/>
        <end position="84"/>
    </location>
</feature>
<accession>W9V3R2</accession>
<dbReference type="Pfam" id="PF09335">
    <property type="entry name" value="VTT_dom"/>
    <property type="match status" value="1"/>
</dbReference>
<dbReference type="PATRIC" id="fig|1229521.3.peg.2410"/>
<proteinExistence type="predicted"/>
<protein>
    <submittedName>
        <fullName evidence="3">Inner membrane protein yqaA</fullName>
    </submittedName>
</protein>
<feature type="domain" description="VTT" evidence="2">
    <location>
        <begin position="51"/>
        <end position="156"/>
    </location>
</feature>
<evidence type="ECO:0000313" key="3">
    <source>
        <dbReference type="EMBL" id="EXJ10772.1"/>
    </source>
</evidence>
<dbReference type="GO" id="GO:0005886">
    <property type="term" value="C:plasma membrane"/>
    <property type="evidence" value="ECO:0007669"/>
    <property type="project" value="UniProtKB-ARBA"/>
</dbReference>
<evidence type="ECO:0000259" key="2">
    <source>
        <dbReference type="Pfam" id="PF09335"/>
    </source>
</evidence>
<evidence type="ECO:0000256" key="1">
    <source>
        <dbReference type="SAM" id="Phobius"/>
    </source>
</evidence>
<dbReference type="InterPro" id="IPR032816">
    <property type="entry name" value="VTT_dom"/>
</dbReference>
<reference evidence="3 4" key="2">
    <citation type="journal article" date="2015" name="Syst. Appl. Microbiol.">
        <title>Nitrincola nitratireducens sp. nov. isolated from a haloalkaline crater lake.</title>
        <authorList>
            <person name="Singh A."/>
            <person name="Vaidya B."/>
            <person name="Tanuku N.R."/>
            <person name="Pinnaka A.K."/>
        </authorList>
    </citation>
    <scope>NUCLEOTIDE SEQUENCE [LARGE SCALE GENOMIC DNA]</scope>
    <source>
        <strain evidence="3 4">AK23</strain>
    </source>
</reference>
<dbReference type="AlphaFoldDB" id="W9V3R2"/>
<keyword evidence="1" id="KW-1133">Transmembrane helix</keyword>
<comment type="caution">
    <text evidence="3">The sequence shown here is derived from an EMBL/GenBank/DDBJ whole genome shotgun (WGS) entry which is preliminary data.</text>
</comment>
<keyword evidence="4" id="KW-1185">Reference proteome</keyword>
<gene>
    <name evidence="3" type="primary">yqaA</name>
    <name evidence="3" type="ORF">D791_02379</name>
</gene>
<keyword evidence="1" id="KW-0472">Membrane</keyword>
<dbReference type="STRING" id="1229521.D791_02379"/>
<dbReference type="PANTHER" id="PTHR42709">
    <property type="entry name" value="ALKALINE PHOSPHATASE LIKE PROTEIN"/>
    <property type="match status" value="1"/>
</dbReference>
<dbReference type="PANTHER" id="PTHR42709:SF4">
    <property type="entry name" value="INNER MEMBRANE PROTEIN YQAA"/>
    <property type="match status" value="1"/>
</dbReference>
<evidence type="ECO:0000313" key="4">
    <source>
        <dbReference type="Proteomes" id="UP000019464"/>
    </source>
</evidence>
<dbReference type="InterPro" id="IPR051311">
    <property type="entry name" value="DedA_domain"/>
</dbReference>
<reference evidence="4" key="1">
    <citation type="submission" date="2012-11" db="EMBL/GenBank/DDBJ databases">
        <authorList>
            <person name="Singh A."/>
            <person name="Pinnaka A.K."/>
            <person name="Vaidya B."/>
        </authorList>
    </citation>
    <scope>NUCLEOTIDE SEQUENCE [LARGE SCALE GENOMIC DNA]</scope>
    <source>
        <strain evidence="4">AK23</strain>
    </source>
</reference>
<keyword evidence="1" id="KW-0812">Transmembrane</keyword>
<sequence length="159" mass="17419">MKTIAQPPQVNGCDLCEMAVAMNFELVGLFVSAFLSATLLPGGSEALLAWLVSQGQQSLILLLLSATLGNVLGSMVTFGMGAWLKTRYPLKQLDKPNQQRARYWIERYGAFALLLAWLPIVGDPLCFVAGWLGVNWRWSLLTISIGKAVRYSVIAGLFL</sequence>
<dbReference type="EMBL" id="AONB01000011">
    <property type="protein sequence ID" value="EXJ10772.1"/>
    <property type="molecule type" value="Genomic_DNA"/>
</dbReference>
<name>W9V3R2_9GAMM</name>
<dbReference type="Proteomes" id="UP000019464">
    <property type="component" value="Unassembled WGS sequence"/>
</dbReference>
<organism evidence="3 4">
    <name type="scientific">Nitrincola nitratireducens</name>
    <dbReference type="NCBI Taxonomy" id="1229521"/>
    <lineage>
        <taxon>Bacteria</taxon>
        <taxon>Pseudomonadati</taxon>
        <taxon>Pseudomonadota</taxon>
        <taxon>Gammaproteobacteria</taxon>
        <taxon>Oceanospirillales</taxon>
        <taxon>Oceanospirillaceae</taxon>
        <taxon>Nitrincola</taxon>
    </lineage>
</organism>
<feature type="transmembrane region" description="Helical" evidence="1">
    <location>
        <begin position="20"/>
        <end position="40"/>
    </location>
</feature>